<dbReference type="RefSeq" id="WP_120747864.1">
    <property type="nucleotide sequence ID" value="NZ_RBAH01000009.1"/>
</dbReference>
<dbReference type="OrthoDB" id="146133at2"/>
<keyword evidence="1 3" id="KW-0808">Transferase</keyword>
<comment type="caution">
    <text evidence="3">The sequence shown here is derived from an EMBL/GenBank/DDBJ whole genome shotgun (WGS) entry which is preliminary data.</text>
</comment>
<reference evidence="3 4" key="1">
    <citation type="journal article" date="2007" name="Int. J. Syst. Evol. Microbiol.">
        <title>Paenibacillus ginsengarvi sp. nov., isolated from soil from ginseng cultivation.</title>
        <authorList>
            <person name="Yoon M.H."/>
            <person name="Ten L.N."/>
            <person name="Im W.T."/>
        </authorList>
    </citation>
    <scope>NUCLEOTIDE SEQUENCE [LARGE SCALE GENOMIC DNA]</scope>
    <source>
        <strain evidence="3 4">KCTC 13059</strain>
    </source>
</reference>
<dbReference type="InterPro" id="IPR041698">
    <property type="entry name" value="Methyltransf_25"/>
</dbReference>
<dbReference type="InterPro" id="IPR029063">
    <property type="entry name" value="SAM-dependent_MTases_sf"/>
</dbReference>
<dbReference type="Proteomes" id="UP000282311">
    <property type="component" value="Unassembled WGS sequence"/>
</dbReference>
<evidence type="ECO:0000259" key="2">
    <source>
        <dbReference type="Pfam" id="PF13649"/>
    </source>
</evidence>
<dbReference type="PANTHER" id="PTHR43861">
    <property type="entry name" value="TRANS-ACONITATE 2-METHYLTRANSFERASE-RELATED"/>
    <property type="match status" value="1"/>
</dbReference>
<organism evidence="3 4">
    <name type="scientific">Paenibacillus ginsengarvi</name>
    <dbReference type="NCBI Taxonomy" id="400777"/>
    <lineage>
        <taxon>Bacteria</taxon>
        <taxon>Bacillati</taxon>
        <taxon>Bacillota</taxon>
        <taxon>Bacilli</taxon>
        <taxon>Bacillales</taxon>
        <taxon>Paenibacillaceae</taxon>
        <taxon>Paenibacillus</taxon>
    </lineage>
</organism>
<dbReference type="Pfam" id="PF13649">
    <property type="entry name" value="Methyltransf_25"/>
    <property type="match status" value="1"/>
</dbReference>
<gene>
    <name evidence="3" type="ORF">D7M11_14050</name>
</gene>
<evidence type="ECO:0000313" key="4">
    <source>
        <dbReference type="Proteomes" id="UP000282311"/>
    </source>
</evidence>
<proteinExistence type="predicted"/>
<feature type="domain" description="Methyltransferase" evidence="2">
    <location>
        <begin position="40"/>
        <end position="120"/>
    </location>
</feature>
<dbReference type="SUPFAM" id="SSF53335">
    <property type="entry name" value="S-adenosyl-L-methionine-dependent methyltransferases"/>
    <property type="match status" value="1"/>
</dbReference>
<keyword evidence="4" id="KW-1185">Reference proteome</keyword>
<dbReference type="CDD" id="cd02440">
    <property type="entry name" value="AdoMet_MTases"/>
    <property type="match status" value="1"/>
</dbReference>
<evidence type="ECO:0000256" key="1">
    <source>
        <dbReference type="ARBA" id="ARBA00022679"/>
    </source>
</evidence>
<evidence type="ECO:0000313" key="3">
    <source>
        <dbReference type="EMBL" id="RKN84129.1"/>
    </source>
</evidence>
<dbReference type="EMBL" id="RBAH01000009">
    <property type="protein sequence ID" value="RKN84129.1"/>
    <property type="molecule type" value="Genomic_DNA"/>
</dbReference>
<dbReference type="GO" id="GO:0032259">
    <property type="term" value="P:methylation"/>
    <property type="evidence" value="ECO:0007669"/>
    <property type="project" value="UniProtKB-KW"/>
</dbReference>
<dbReference type="Gene3D" id="3.40.50.150">
    <property type="entry name" value="Vaccinia Virus protein VP39"/>
    <property type="match status" value="1"/>
</dbReference>
<sequence>MDTKAERLGRMLNVTADLFFDTEERLLYRQLFVQRRIKALDLGCGNGAYMAKLAACYPHMEWTGVELDEAMYRQALSRQGHNMSFVHGSYESLTGCGSYDAVLARLVMLHIPDRLSLARWLAEHTHEGSVVVIVDYDDSRYRPDEKLPLFSELYAKARHALRGKRSFLELKSALLLELRQAGFVSLGTTLYALREESGQTRKALAEYMRTATEYLLDCPISPERERELNDWLTGPEPVMDVPMFGSVFAKAPVVV</sequence>
<dbReference type="GO" id="GO:0008168">
    <property type="term" value="F:methyltransferase activity"/>
    <property type="evidence" value="ECO:0007669"/>
    <property type="project" value="UniProtKB-KW"/>
</dbReference>
<name>A0A3B0CIJ0_9BACL</name>
<accession>A0A3B0CIJ0</accession>
<dbReference type="AlphaFoldDB" id="A0A3B0CIJ0"/>
<keyword evidence="3" id="KW-0489">Methyltransferase</keyword>
<protein>
    <submittedName>
        <fullName evidence="3">Class I SAM-dependent methyltransferase</fullName>
    </submittedName>
</protein>